<feature type="compositionally biased region" description="Polar residues" evidence="1">
    <location>
        <begin position="167"/>
        <end position="180"/>
    </location>
</feature>
<name>A0A5K4F7E7_SCHMA</name>
<evidence type="ECO:0000313" key="4">
    <source>
        <dbReference type="WBParaSite" id="Smp_322860.1"/>
    </source>
</evidence>
<accession>A0A5K4F7E7</accession>
<dbReference type="InterPro" id="IPR009635">
    <property type="entry name" value="NPDC1"/>
</dbReference>
<keyword evidence="3" id="KW-1185">Reference proteome</keyword>
<sequence length="180" mass="20168">MILLKIITKELCYSLHTLIIYITFGFEWIFCEVINSTVTDRNSSDHLIIWISTGLGISVGVLIIIVCCLLVLVYNLRSIKCDSEPAIFKETITNGNNCLPGDRVLATSAQRYHFSHQKQQMLAENKFPVVPERGNSPPKVLYSDLKPAEKLEIENPGFKGPVENNDNHSTTSTKNQSATQ</sequence>
<protein>
    <submittedName>
        <fullName evidence="4">Uncharacterized protein</fullName>
    </submittedName>
</protein>
<dbReference type="InParanoid" id="A0A5K4F7E7"/>
<organism evidence="3 4">
    <name type="scientific">Schistosoma mansoni</name>
    <name type="common">Blood fluke</name>
    <dbReference type="NCBI Taxonomy" id="6183"/>
    <lineage>
        <taxon>Eukaryota</taxon>
        <taxon>Metazoa</taxon>
        <taxon>Spiralia</taxon>
        <taxon>Lophotrochozoa</taxon>
        <taxon>Platyhelminthes</taxon>
        <taxon>Trematoda</taxon>
        <taxon>Digenea</taxon>
        <taxon>Strigeidida</taxon>
        <taxon>Schistosomatoidea</taxon>
        <taxon>Schistosomatidae</taxon>
        <taxon>Schistosoma</taxon>
    </lineage>
</organism>
<dbReference type="Pfam" id="PF06809">
    <property type="entry name" value="NPDC1"/>
    <property type="match status" value="1"/>
</dbReference>
<evidence type="ECO:0000313" key="3">
    <source>
        <dbReference type="Proteomes" id="UP000008854"/>
    </source>
</evidence>
<proteinExistence type="predicted"/>
<dbReference type="Proteomes" id="UP000008854">
    <property type="component" value="Unassembled WGS sequence"/>
</dbReference>
<evidence type="ECO:0000256" key="2">
    <source>
        <dbReference type="SAM" id="Phobius"/>
    </source>
</evidence>
<feature type="region of interest" description="Disordered" evidence="1">
    <location>
        <begin position="153"/>
        <end position="180"/>
    </location>
</feature>
<keyword evidence="2" id="KW-0812">Transmembrane</keyword>
<reference evidence="3" key="1">
    <citation type="journal article" date="2012" name="PLoS Negl. Trop. Dis.">
        <title>A systematically improved high quality genome and transcriptome of the human blood fluke Schistosoma mansoni.</title>
        <authorList>
            <person name="Protasio A.V."/>
            <person name="Tsai I.J."/>
            <person name="Babbage A."/>
            <person name="Nichol S."/>
            <person name="Hunt M."/>
            <person name="Aslett M.A."/>
            <person name="De Silva N."/>
            <person name="Velarde G.S."/>
            <person name="Anderson T.J."/>
            <person name="Clark R.C."/>
            <person name="Davidson C."/>
            <person name="Dillon G.P."/>
            <person name="Holroyd N.E."/>
            <person name="LoVerde P.T."/>
            <person name="Lloyd C."/>
            <person name="McQuillan J."/>
            <person name="Oliveira G."/>
            <person name="Otto T.D."/>
            <person name="Parker-Manuel S.J."/>
            <person name="Quail M.A."/>
            <person name="Wilson R.A."/>
            <person name="Zerlotini A."/>
            <person name="Dunne D.W."/>
            <person name="Berriman M."/>
        </authorList>
    </citation>
    <scope>NUCLEOTIDE SEQUENCE [LARGE SCALE GENOMIC DNA]</scope>
    <source>
        <strain evidence="3">Puerto Rican</strain>
    </source>
</reference>
<reference evidence="4" key="2">
    <citation type="submission" date="2019-11" db="UniProtKB">
        <authorList>
            <consortium name="WormBaseParasite"/>
        </authorList>
    </citation>
    <scope>IDENTIFICATION</scope>
    <source>
        <strain evidence="4">Puerto Rican</strain>
    </source>
</reference>
<evidence type="ECO:0000256" key="1">
    <source>
        <dbReference type="SAM" id="MobiDB-lite"/>
    </source>
</evidence>
<feature type="transmembrane region" description="Helical" evidence="2">
    <location>
        <begin position="47"/>
        <end position="74"/>
    </location>
</feature>
<keyword evidence="2" id="KW-0472">Membrane</keyword>
<feature type="transmembrane region" description="Helical" evidence="2">
    <location>
        <begin position="12"/>
        <end position="35"/>
    </location>
</feature>
<keyword evidence="2" id="KW-1133">Transmembrane helix</keyword>
<dbReference type="AlphaFoldDB" id="A0A5K4F7E7"/>
<dbReference type="GO" id="GO:0016020">
    <property type="term" value="C:membrane"/>
    <property type="evidence" value="ECO:0007669"/>
    <property type="project" value="InterPro"/>
</dbReference>
<dbReference type="WBParaSite" id="Smp_322860.1">
    <property type="protein sequence ID" value="Smp_322860.1"/>
    <property type="gene ID" value="Smp_322860"/>
</dbReference>